<comment type="caution">
    <text evidence="1">The sequence shown here is derived from an EMBL/GenBank/DDBJ whole genome shotgun (WGS) entry which is preliminary data.</text>
</comment>
<dbReference type="Proteomes" id="UP000235162">
    <property type="component" value="Unassembled WGS sequence"/>
</dbReference>
<evidence type="ECO:0000313" key="1">
    <source>
        <dbReference type="EMBL" id="PLW88008.1"/>
    </source>
</evidence>
<gene>
    <name evidence="1" type="ORF">C0029_05470</name>
</gene>
<sequence>MSIFSRTAKFVDLLTDQIDLPLAGNDQRIQTSELANDLSLEHWDSVRALLEAGLMSSAVVLHRAQFEALTRSIWIAHCATDIQLSKFANQLTLETEQAAKNMPQIAKMMERLKNTGPSEAYQALERFKAHSWKALNSYAHAGIHPISRRREGYPEALIHDILRNANGLGLLACMHAVVLSGQQPRQRTLLDLAARYSDCMPPPI</sequence>
<keyword evidence="2" id="KW-1185">Reference proteome</keyword>
<dbReference type="KEGG" id="hja:BST95_12715"/>
<dbReference type="InterPro" id="IPR054257">
    <property type="entry name" value="DUF6988"/>
</dbReference>
<proteinExistence type="predicted"/>
<dbReference type="EMBL" id="PKUR01000001">
    <property type="protein sequence ID" value="PLW88008.1"/>
    <property type="molecule type" value="Genomic_DNA"/>
</dbReference>
<dbReference type="AlphaFoldDB" id="A0AAP8SQ72"/>
<name>A0AAP8SQ72_9GAMM</name>
<dbReference type="Pfam" id="PF22491">
    <property type="entry name" value="DUF6988"/>
    <property type="match status" value="1"/>
</dbReference>
<accession>A0AAP8SQ72</accession>
<organism evidence="1 2">
    <name type="scientific">Halioglobus japonicus</name>
    <dbReference type="NCBI Taxonomy" id="930805"/>
    <lineage>
        <taxon>Bacteria</taxon>
        <taxon>Pseudomonadati</taxon>
        <taxon>Pseudomonadota</taxon>
        <taxon>Gammaproteobacteria</taxon>
        <taxon>Cellvibrionales</taxon>
        <taxon>Halieaceae</taxon>
        <taxon>Halioglobus</taxon>
    </lineage>
</organism>
<protein>
    <submittedName>
        <fullName evidence="1">Uncharacterized protein</fullName>
    </submittedName>
</protein>
<dbReference type="RefSeq" id="WP_084199924.1">
    <property type="nucleotide sequence ID" value="NZ_BMYL01000005.1"/>
</dbReference>
<evidence type="ECO:0000313" key="2">
    <source>
        <dbReference type="Proteomes" id="UP000235162"/>
    </source>
</evidence>
<reference evidence="1 2" key="1">
    <citation type="submission" date="2018-01" db="EMBL/GenBank/DDBJ databases">
        <title>The draft genome sequence of Halioglobus japonicus S1-36.</title>
        <authorList>
            <person name="Du Z.-J."/>
            <person name="Shi M.-J."/>
        </authorList>
    </citation>
    <scope>NUCLEOTIDE SEQUENCE [LARGE SCALE GENOMIC DNA]</scope>
    <source>
        <strain evidence="1 2">S1-36</strain>
    </source>
</reference>